<evidence type="ECO:0000256" key="1">
    <source>
        <dbReference type="ARBA" id="ARBA00001966"/>
    </source>
</evidence>
<dbReference type="SFLD" id="SFLDG01082">
    <property type="entry name" value="B12-binding_domain_containing"/>
    <property type="match status" value="1"/>
</dbReference>
<comment type="caution">
    <text evidence="8">The sequence shown here is derived from an EMBL/GenBank/DDBJ whole genome shotgun (WGS) entry which is preliminary data.</text>
</comment>
<feature type="region of interest" description="Disordered" evidence="6">
    <location>
        <begin position="263"/>
        <end position="306"/>
    </location>
</feature>
<feature type="domain" description="Radical SAM core" evidence="7">
    <location>
        <begin position="10"/>
        <end position="251"/>
    </location>
</feature>
<dbReference type="SMART" id="SM00729">
    <property type="entry name" value="Elp3"/>
    <property type="match status" value="1"/>
</dbReference>
<keyword evidence="2" id="KW-0949">S-adenosyl-L-methionine</keyword>
<keyword evidence="9" id="KW-1185">Reference proteome</keyword>
<feature type="non-terminal residue" evidence="8">
    <location>
        <position position="1"/>
    </location>
</feature>
<organism evidence="8 9">
    <name type="scientific">Prorocentrum cordatum</name>
    <dbReference type="NCBI Taxonomy" id="2364126"/>
    <lineage>
        <taxon>Eukaryota</taxon>
        <taxon>Sar</taxon>
        <taxon>Alveolata</taxon>
        <taxon>Dinophyceae</taxon>
        <taxon>Prorocentrales</taxon>
        <taxon>Prorocentraceae</taxon>
        <taxon>Prorocentrum</taxon>
    </lineage>
</organism>
<evidence type="ECO:0000256" key="6">
    <source>
        <dbReference type="SAM" id="MobiDB-lite"/>
    </source>
</evidence>
<dbReference type="PANTHER" id="PTHR43409">
    <property type="entry name" value="ANAEROBIC MAGNESIUM-PROTOPORPHYRIN IX MONOMETHYL ESTER CYCLASE-RELATED"/>
    <property type="match status" value="1"/>
</dbReference>
<dbReference type="InterPro" id="IPR007197">
    <property type="entry name" value="rSAM"/>
</dbReference>
<dbReference type="Gene3D" id="3.20.20.70">
    <property type="entry name" value="Aldolase class I"/>
    <property type="match status" value="1"/>
</dbReference>
<evidence type="ECO:0000313" key="9">
    <source>
        <dbReference type="Proteomes" id="UP001189429"/>
    </source>
</evidence>
<sequence>PYVEPVFRPPAEAGSVILQVTNGCSWNRCSFCEMYTAPQKAFRAKPMEEVESDLRLLRALPLGRPPGVPPRVFLADGDAMSLPASQLRGILRRIAEAFPDVARVSSYCLPRNLRGKSVEELRALRALGLRTLYVGCESGDDEVLRRVGKGETRASQLEALGKIREAGLKASVMILHGLGGEQLSLQHAEGSAAMLNAAQPELLSTLVVSFPLGRERHAACFEDLPGGGFQELSPGSVLREMEQLLQRLELRRTIQERSRLELPGAAGRAGPRQAQYGEGGVDGPRGRNQGRARAAAAGPLGGGRRPHRQVHLRLRVVPGLLDARVVPGERAALGVFQGQGADPSRAGLLRPGCVLEGLLRQGRVCAEPERRQRARGVARPEPRGAAGA</sequence>
<keyword evidence="3" id="KW-0479">Metal-binding</keyword>
<dbReference type="PANTHER" id="PTHR43409:SF4">
    <property type="entry name" value="RADICAL SAM SUPERFAMILY PROTEIN"/>
    <property type="match status" value="1"/>
</dbReference>
<evidence type="ECO:0000313" key="8">
    <source>
        <dbReference type="EMBL" id="CAK0909269.1"/>
    </source>
</evidence>
<accession>A0ABN9Y9A5</accession>
<feature type="region of interest" description="Disordered" evidence="6">
    <location>
        <begin position="367"/>
        <end position="388"/>
    </location>
</feature>
<evidence type="ECO:0000259" key="7">
    <source>
        <dbReference type="PROSITE" id="PS51918"/>
    </source>
</evidence>
<dbReference type="InterPro" id="IPR058240">
    <property type="entry name" value="rSAM_sf"/>
</dbReference>
<reference evidence="8" key="1">
    <citation type="submission" date="2023-10" db="EMBL/GenBank/DDBJ databases">
        <authorList>
            <person name="Chen Y."/>
            <person name="Shah S."/>
            <person name="Dougan E. K."/>
            <person name="Thang M."/>
            <person name="Chan C."/>
        </authorList>
    </citation>
    <scope>NUCLEOTIDE SEQUENCE [LARGE SCALE GENOMIC DNA]</scope>
</reference>
<dbReference type="SUPFAM" id="SSF102114">
    <property type="entry name" value="Radical SAM enzymes"/>
    <property type="match status" value="1"/>
</dbReference>
<evidence type="ECO:0000256" key="5">
    <source>
        <dbReference type="ARBA" id="ARBA00023014"/>
    </source>
</evidence>
<evidence type="ECO:0000256" key="2">
    <source>
        <dbReference type="ARBA" id="ARBA00022691"/>
    </source>
</evidence>
<dbReference type="SFLD" id="SFLDS00029">
    <property type="entry name" value="Radical_SAM"/>
    <property type="match status" value="1"/>
</dbReference>
<proteinExistence type="predicted"/>
<evidence type="ECO:0000256" key="3">
    <source>
        <dbReference type="ARBA" id="ARBA00022723"/>
    </source>
</evidence>
<protein>
    <recommendedName>
        <fullName evidence="7">Radical SAM core domain-containing protein</fullName>
    </recommendedName>
</protein>
<dbReference type="Proteomes" id="UP001189429">
    <property type="component" value="Unassembled WGS sequence"/>
</dbReference>
<dbReference type="InterPro" id="IPR013785">
    <property type="entry name" value="Aldolase_TIM"/>
</dbReference>
<comment type="cofactor">
    <cofactor evidence="1">
        <name>[4Fe-4S] cluster</name>
        <dbReference type="ChEBI" id="CHEBI:49883"/>
    </cofactor>
</comment>
<keyword evidence="5" id="KW-0411">Iron-sulfur</keyword>
<dbReference type="SFLD" id="SFLDG01095">
    <property type="entry name" value="Uncharacterised_Radical_SAM_Su"/>
    <property type="match status" value="1"/>
</dbReference>
<dbReference type="PROSITE" id="PS51918">
    <property type="entry name" value="RADICAL_SAM"/>
    <property type="match status" value="1"/>
</dbReference>
<feature type="compositionally biased region" description="Low complexity" evidence="6">
    <location>
        <begin position="263"/>
        <end position="276"/>
    </location>
</feature>
<name>A0ABN9Y9A5_9DINO</name>
<evidence type="ECO:0000256" key="4">
    <source>
        <dbReference type="ARBA" id="ARBA00023004"/>
    </source>
</evidence>
<feature type="non-terminal residue" evidence="8">
    <location>
        <position position="388"/>
    </location>
</feature>
<gene>
    <name evidence="8" type="ORF">PCOR1329_LOCUS83723</name>
</gene>
<dbReference type="EMBL" id="CAUYUJ010022169">
    <property type="protein sequence ID" value="CAK0909269.1"/>
    <property type="molecule type" value="Genomic_DNA"/>
</dbReference>
<dbReference type="Pfam" id="PF04055">
    <property type="entry name" value="Radical_SAM"/>
    <property type="match status" value="1"/>
</dbReference>
<keyword evidence="4" id="KW-0408">Iron</keyword>
<dbReference type="InterPro" id="IPR006638">
    <property type="entry name" value="Elp3/MiaA/NifB-like_rSAM"/>
</dbReference>
<feature type="compositionally biased region" description="Low complexity" evidence="6">
    <location>
        <begin position="286"/>
        <end position="298"/>
    </location>
</feature>
<dbReference type="InterPro" id="IPR051198">
    <property type="entry name" value="BchE-like"/>
</dbReference>